<organism evidence="8 9">
    <name type="scientific">Arcicella rigui</name>
    <dbReference type="NCBI Taxonomy" id="797020"/>
    <lineage>
        <taxon>Bacteria</taxon>
        <taxon>Pseudomonadati</taxon>
        <taxon>Bacteroidota</taxon>
        <taxon>Cytophagia</taxon>
        <taxon>Cytophagales</taxon>
        <taxon>Flectobacillaceae</taxon>
        <taxon>Arcicella</taxon>
    </lineage>
</organism>
<evidence type="ECO:0000256" key="7">
    <source>
        <dbReference type="SAM" id="Phobius"/>
    </source>
</evidence>
<dbReference type="EMBL" id="JAYFUM010000003">
    <property type="protein sequence ID" value="MEA5138002.1"/>
    <property type="molecule type" value="Genomic_DNA"/>
</dbReference>
<comment type="caution">
    <text evidence="8">The sequence shown here is derived from an EMBL/GenBank/DDBJ whole genome shotgun (WGS) entry which is preliminary data.</text>
</comment>
<evidence type="ECO:0000256" key="4">
    <source>
        <dbReference type="ARBA" id="ARBA00022692"/>
    </source>
</evidence>
<evidence type="ECO:0000313" key="9">
    <source>
        <dbReference type="Proteomes" id="UP001302949"/>
    </source>
</evidence>
<evidence type="ECO:0000256" key="1">
    <source>
        <dbReference type="ARBA" id="ARBA00004141"/>
    </source>
</evidence>
<keyword evidence="4 7" id="KW-0812">Transmembrane</keyword>
<evidence type="ECO:0000256" key="2">
    <source>
        <dbReference type="ARBA" id="ARBA00022448"/>
    </source>
</evidence>
<feature type="transmembrane region" description="Helical" evidence="7">
    <location>
        <begin position="61"/>
        <end position="83"/>
    </location>
</feature>
<sequence>MNQTNTVFISALVIISLGYFLKYKKIITEQEGKIISKLLMHTTFPALIFVTMMRVHFEVNLLLLPVISFCFSICSMLTASWVFKNQASKLRTLLIMGSGGYNLGLFAYPLIEGIWGPAGMVYAAMFDLGNSFAVFGLVYGTGVFLSDKNEGATVKENIKKAFLKIITLLPFQALFLGIVINLTNFELPHIMVEILDILARGNKVIVLLIMGIYLNISLTSETFKQVSKVLAIRYFWGLSVGFLCFYFLPFEPLYRNVLLIVLIIPVAMTLLPFSDELEYDTKIAGMLVNISMLISFAMMWALVLGMNLA</sequence>
<reference evidence="8 9" key="1">
    <citation type="submission" date="2023-12" db="EMBL/GenBank/DDBJ databases">
        <title>Novel species of the genus Arcicella isolated from rivers.</title>
        <authorList>
            <person name="Lu H."/>
        </authorList>
    </citation>
    <scope>NUCLEOTIDE SEQUENCE [LARGE SCALE GENOMIC DNA]</scope>
    <source>
        <strain evidence="8 9">KCTC 23307</strain>
    </source>
</reference>
<keyword evidence="3" id="KW-1003">Cell membrane</keyword>
<evidence type="ECO:0000313" key="8">
    <source>
        <dbReference type="EMBL" id="MEA5138002.1"/>
    </source>
</evidence>
<keyword evidence="5 7" id="KW-1133">Transmembrane helix</keyword>
<dbReference type="Pfam" id="PF03547">
    <property type="entry name" value="Mem_trans"/>
    <property type="match status" value="1"/>
</dbReference>
<evidence type="ECO:0000256" key="5">
    <source>
        <dbReference type="ARBA" id="ARBA00022989"/>
    </source>
</evidence>
<gene>
    <name evidence="8" type="ORF">VB248_02580</name>
</gene>
<name>A0ABU5Q5S3_9BACT</name>
<dbReference type="Proteomes" id="UP001302949">
    <property type="component" value="Unassembled WGS sequence"/>
</dbReference>
<feature type="transmembrane region" description="Helical" evidence="7">
    <location>
        <begin position="123"/>
        <end position="145"/>
    </location>
</feature>
<evidence type="ECO:0000256" key="6">
    <source>
        <dbReference type="ARBA" id="ARBA00023136"/>
    </source>
</evidence>
<accession>A0ABU5Q5S3</accession>
<feature type="transmembrane region" description="Helical" evidence="7">
    <location>
        <begin position="283"/>
        <end position="303"/>
    </location>
</feature>
<dbReference type="InterPro" id="IPR004776">
    <property type="entry name" value="Mem_transp_PIN-like"/>
</dbReference>
<evidence type="ECO:0000256" key="3">
    <source>
        <dbReference type="ARBA" id="ARBA00022475"/>
    </source>
</evidence>
<feature type="transmembrane region" description="Helical" evidence="7">
    <location>
        <begin position="90"/>
        <end position="111"/>
    </location>
</feature>
<proteinExistence type="predicted"/>
<feature type="transmembrane region" description="Helical" evidence="7">
    <location>
        <begin position="197"/>
        <end position="218"/>
    </location>
</feature>
<dbReference type="RefSeq" id="WP_323295169.1">
    <property type="nucleotide sequence ID" value="NZ_JAYFUM010000003.1"/>
</dbReference>
<keyword evidence="9" id="KW-1185">Reference proteome</keyword>
<keyword evidence="6 7" id="KW-0472">Membrane</keyword>
<dbReference type="PANTHER" id="PTHR36838:SF3">
    <property type="entry name" value="TRANSPORTER AUXIN EFFLUX CARRIER EC FAMILY"/>
    <property type="match status" value="1"/>
</dbReference>
<feature type="transmembrane region" description="Helical" evidence="7">
    <location>
        <begin position="254"/>
        <end position="271"/>
    </location>
</feature>
<comment type="subcellular location">
    <subcellularLocation>
        <location evidence="1">Membrane</location>
        <topology evidence="1">Multi-pass membrane protein</topology>
    </subcellularLocation>
</comment>
<dbReference type="PANTHER" id="PTHR36838">
    <property type="entry name" value="AUXIN EFFLUX CARRIER FAMILY PROTEIN"/>
    <property type="match status" value="1"/>
</dbReference>
<feature type="transmembrane region" description="Helical" evidence="7">
    <location>
        <begin position="230"/>
        <end position="248"/>
    </location>
</feature>
<protein>
    <submittedName>
        <fullName evidence="8">AEC family transporter</fullName>
    </submittedName>
</protein>
<feature type="transmembrane region" description="Helical" evidence="7">
    <location>
        <begin position="6"/>
        <end position="22"/>
    </location>
</feature>
<feature type="transmembrane region" description="Helical" evidence="7">
    <location>
        <begin position="34"/>
        <end position="55"/>
    </location>
</feature>
<keyword evidence="2" id="KW-0813">Transport</keyword>
<feature type="transmembrane region" description="Helical" evidence="7">
    <location>
        <begin position="165"/>
        <end position="185"/>
    </location>
</feature>